<evidence type="ECO:0000313" key="2">
    <source>
        <dbReference type="EMBL" id="KAJ8930762.1"/>
    </source>
</evidence>
<reference evidence="2" key="1">
    <citation type="journal article" date="2023" name="Insect Mol. Biol.">
        <title>Genome sequencing provides insights into the evolution of gene families encoding plant cell wall-degrading enzymes in longhorned beetles.</title>
        <authorList>
            <person name="Shin N.R."/>
            <person name="Okamura Y."/>
            <person name="Kirsch R."/>
            <person name="Pauchet Y."/>
        </authorList>
    </citation>
    <scope>NUCLEOTIDE SEQUENCE</scope>
    <source>
        <strain evidence="2">RBIC_L_NR</strain>
    </source>
</reference>
<accession>A0AAV8WX56</accession>
<keyword evidence="1" id="KW-1133">Transmembrane helix</keyword>
<sequence length="72" mass="8494">MKEQKYWATIREKLFDIVKDIIMITIYVTLLYLVILKDKDPMTVVSKTEIQELFGGIHSRSIHVKDIRTRNG</sequence>
<protein>
    <submittedName>
        <fullName evidence="2">Uncharacterized protein</fullName>
    </submittedName>
</protein>
<evidence type="ECO:0000313" key="3">
    <source>
        <dbReference type="Proteomes" id="UP001162156"/>
    </source>
</evidence>
<name>A0AAV8WX56_9CUCU</name>
<gene>
    <name evidence="2" type="ORF">NQ314_016396</name>
</gene>
<proteinExistence type="predicted"/>
<keyword evidence="1" id="KW-0472">Membrane</keyword>
<dbReference type="Proteomes" id="UP001162156">
    <property type="component" value="Unassembled WGS sequence"/>
</dbReference>
<evidence type="ECO:0000256" key="1">
    <source>
        <dbReference type="SAM" id="Phobius"/>
    </source>
</evidence>
<keyword evidence="3" id="KW-1185">Reference proteome</keyword>
<dbReference type="AlphaFoldDB" id="A0AAV8WX56"/>
<keyword evidence="1" id="KW-0812">Transmembrane</keyword>
<feature type="transmembrane region" description="Helical" evidence="1">
    <location>
        <begin position="21"/>
        <end position="37"/>
    </location>
</feature>
<dbReference type="EMBL" id="JANEYF010004553">
    <property type="protein sequence ID" value="KAJ8930762.1"/>
    <property type="molecule type" value="Genomic_DNA"/>
</dbReference>
<comment type="caution">
    <text evidence="2">The sequence shown here is derived from an EMBL/GenBank/DDBJ whole genome shotgun (WGS) entry which is preliminary data.</text>
</comment>
<organism evidence="2 3">
    <name type="scientific">Rhamnusium bicolor</name>
    <dbReference type="NCBI Taxonomy" id="1586634"/>
    <lineage>
        <taxon>Eukaryota</taxon>
        <taxon>Metazoa</taxon>
        <taxon>Ecdysozoa</taxon>
        <taxon>Arthropoda</taxon>
        <taxon>Hexapoda</taxon>
        <taxon>Insecta</taxon>
        <taxon>Pterygota</taxon>
        <taxon>Neoptera</taxon>
        <taxon>Endopterygota</taxon>
        <taxon>Coleoptera</taxon>
        <taxon>Polyphaga</taxon>
        <taxon>Cucujiformia</taxon>
        <taxon>Chrysomeloidea</taxon>
        <taxon>Cerambycidae</taxon>
        <taxon>Lepturinae</taxon>
        <taxon>Rhagiini</taxon>
        <taxon>Rhamnusium</taxon>
    </lineage>
</organism>